<dbReference type="GO" id="GO:0000703">
    <property type="term" value="F:oxidized pyrimidine nucleobase lesion DNA N-glycosylase activity"/>
    <property type="evidence" value="ECO:0007669"/>
    <property type="project" value="TreeGrafter"/>
</dbReference>
<dbReference type="GO" id="GO:0006285">
    <property type="term" value="P:base-excision repair, AP site formation"/>
    <property type="evidence" value="ECO:0007669"/>
    <property type="project" value="TreeGrafter"/>
</dbReference>
<keyword evidence="9" id="KW-1185">Reference proteome</keyword>
<gene>
    <name evidence="8" type="ORF">COMA2_110147</name>
</gene>
<dbReference type="InterPro" id="IPR023170">
    <property type="entry name" value="HhH_base_excis_C"/>
</dbReference>
<keyword evidence="3" id="KW-0378">Hydrolase</keyword>
<dbReference type="GO" id="GO:0006289">
    <property type="term" value="P:nucleotide-excision repair"/>
    <property type="evidence" value="ECO:0007669"/>
    <property type="project" value="TreeGrafter"/>
</dbReference>
<dbReference type="InterPro" id="IPR011257">
    <property type="entry name" value="DNA_glycosylase"/>
</dbReference>
<evidence type="ECO:0000256" key="5">
    <source>
        <dbReference type="ARBA" id="ARBA00023239"/>
    </source>
</evidence>
<evidence type="ECO:0000256" key="2">
    <source>
        <dbReference type="ARBA" id="ARBA00022763"/>
    </source>
</evidence>
<accession>A0A0S4L8E3</accession>
<evidence type="ECO:0000313" key="8">
    <source>
        <dbReference type="EMBL" id="CUS32896.1"/>
    </source>
</evidence>
<proteinExistence type="inferred from homology"/>
<sequence>MILPHLIMPMQKQPFKITSVFRKIGKAIEPFPKAAMFQLADEGFVSPFEQLVACLISVRTRDETTVPTAQRLFSIARTPAHVAKLSVERIEELIHGTSFRGVKAQHIREIAIRTVQNYEGRLPCDEAVLQSFTGVGPKCAHLVLGIACGIPAISVDTHVHRVTNRWGFISAPTPEQTMLRLETKLPKRFWVEINRLLVPFGKHICTPILPKCSTCPVVNMCRQVGVTKHR</sequence>
<keyword evidence="2" id="KW-0227">DNA damage</keyword>
<comment type="similarity">
    <text evidence="1">Belongs to the Nth/MutY family.</text>
</comment>
<dbReference type="Proteomes" id="UP000198736">
    <property type="component" value="Unassembled WGS sequence"/>
</dbReference>
<dbReference type="EC" id="4.2.99.18" evidence="8"/>
<organism evidence="8 9">
    <name type="scientific">Candidatus Nitrospira nitrificans</name>
    <dbReference type="NCBI Taxonomy" id="1742973"/>
    <lineage>
        <taxon>Bacteria</taxon>
        <taxon>Pseudomonadati</taxon>
        <taxon>Nitrospirota</taxon>
        <taxon>Nitrospiria</taxon>
        <taxon>Nitrospirales</taxon>
        <taxon>Nitrospiraceae</taxon>
        <taxon>Nitrospira</taxon>
    </lineage>
</organism>
<keyword evidence="6" id="KW-0326">Glycosidase</keyword>
<keyword evidence="8" id="KW-0255">Endonuclease</keyword>
<evidence type="ECO:0000256" key="1">
    <source>
        <dbReference type="ARBA" id="ARBA00008343"/>
    </source>
</evidence>
<dbReference type="AlphaFoldDB" id="A0A0S4L8E3"/>
<keyword evidence="8" id="KW-0540">Nuclease</keyword>
<evidence type="ECO:0000256" key="6">
    <source>
        <dbReference type="ARBA" id="ARBA00023295"/>
    </source>
</evidence>
<keyword evidence="4" id="KW-0234">DNA repair</keyword>
<dbReference type="SMART" id="SM00478">
    <property type="entry name" value="ENDO3c"/>
    <property type="match status" value="1"/>
</dbReference>
<dbReference type="FunFam" id="1.10.340.30:FF:000001">
    <property type="entry name" value="Endonuclease III"/>
    <property type="match status" value="1"/>
</dbReference>
<dbReference type="EMBL" id="CZPZ01000003">
    <property type="protein sequence ID" value="CUS32896.1"/>
    <property type="molecule type" value="Genomic_DNA"/>
</dbReference>
<dbReference type="Gene3D" id="1.10.1670.10">
    <property type="entry name" value="Helix-hairpin-Helix base-excision DNA repair enzymes (C-terminal)"/>
    <property type="match status" value="1"/>
</dbReference>
<dbReference type="CDD" id="cd00056">
    <property type="entry name" value="ENDO3c"/>
    <property type="match status" value="1"/>
</dbReference>
<dbReference type="STRING" id="1742973.COMA2_110147"/>
<evidence type="ECO:0000259" key="7">
    <source>
        <dbReference type="SMART" id="SM00478"/>
    </source>
</evidence>
<dbReference type="GO" id="GO:0140078">
    <property type="term" value="F:class I DNA-(apurinic or apyrimidinic site) endonuclease activity"/>
    <property type="evidence" value="ECO:0007669"/>
    <property type="project" value="UniProtKB-EC"/>
</dbReference>
<dbReference type="PANTHER" id="PTHR43286:SF1">
    <property type="entry name" value="ENDONUCLEASE III-LIKE PROTEIN 1"/>
    <property type="match status" value="1"/>
</dbReference>
<dbReference type="Pfam" id="PF00730">
    <property type="entry name" value="HhH-GPD"/>
    <property type="match status" value="1"/>
</dbReference>
<feature type="domain" description="HhH-GPD" evidence="7">
    <location>
        <begin position="56"/>
        <end position="203"/>
    </location>
</feature>
<dbReference type="InterPro" id="IPR003265">
    <property type="entry name" value="HhH-GPD_domain"/>
</dbReference>
<reference evidence="9" key="1">
    <citation type="submission" date="2015-10" db="EMBL/GenBank/DDBJ databases">
        <authorList>
            <person name="Luecker S."/>
            <person name="Luecker S."/>
        </authorList>
    </citation>
    <scope>NUCLEOTIDE SEQUENCE [LARGE SCALE GENOMIC DNA]</scope>
</reference>
<evidence type="ECO:0000256" key="4">
    <source>
        <dbReference type="ARBA" id="ARBA00023204"/>
    </source>
</evidence>
<name>A0A0S4L8E3_9BACT</name>
<evidence type="ECO:0000313" key="9">
    <source>
        <dbReference type="Proteomes" id="UP000198736"/>
    </source>
</evidence>
<evidence type="ECO:0000256" key="3">
    <source>
        <dbReference type="ARBA" id="ARBA00022801"/>
    </source>
</evidence>
<dbReference type="PANTHER" id="PTHR43286">
    <property type="entry name" value="ENDONUCLEASE III-LIKE PROTEIN 1"/>
    <property type="match status" value="1"/>
</dbReference>
<keyword evidence="5 8" id="KW-0456">Lyase</keyword>
<protein>
    <submittedName>
        <fullName evidence="8">Endonuclease III</fullName>
        <ecNumber evidence="8">4.2.99.18</ecNumber>
    </submittedName>
</protein>
<dbReference type="Gene3D" id="1.10.340.30">
    <property type="entry name" value="Hypothetical protein, domain 2"/>
    <property type="match status" value="1"/>
</dbReference>
<dbReference type="SUPFAM" id="SSF48150">
    <property type="entry name" value="DNA-glycosylase"/>
    <property type="match status" value="1"/>
</dbReference>